<dbReference type="Proteomes" id="UP001161247">
    <property type="component" value="Chromosome 5"/>
</dbReference>
<dbReference type="InterPro" id="IPR010713">
    <property type="entry name" value="XET_C"/>
</dbReference>
<dbReference type="EMBL" id="OX459122">
    <property type="protein sequence ID" value="CAI9107423.1"/>
    <property type="molecule type" value="Genomic_DNA"/>
</dbReference>
<dbReference type="GO" id="GO:0042546">
    <property type="term" value="P:cell wall biogenesis"/>
    <property type="evidence" value="ECO:0007669"/>
    <property type="project" value="InterPro"/>
</dbReference>
<dbReference type="GO" id="GO:0016762">
    <property type="term" value="F:xyloglucan:xyloglucosyl transferase activity"/>
    <property type="evidence" value="ECO:0007669"/>
    <property type="project" value="UniProtKB-EC"/>
</dbReference>
<evidence type="ECO:0000259" key="8">
    <source>
        <dbReference type="PROSITE" id="PS51762"/>
    </source>
</evidence>
<evidence type="ECO:0000256" key="1">
    <source>
        <dbReference type="ARBA" id="ARBA00022679"/>
    </source>
</evidence>
<evidence type="ECO:0000256" key="7">
    <source>
        <dbReference type="RuleBase" id="RU361120"/>
    </source>
</evidence>
<keyword evidence="10" id="KW-1185">Reference proteome</keyword>
<dbReference type="Pfam" id="PF06955">
    <property type="entry name" value="XET_C"/>
    <property type="match status" value="1"/>
</dbReference>
<dbReference type="GO" id="GO:0010411">
    <property type="term" value="P:xyloglucan metabolic process"/>
    <property type="evidence" value="ECO:0007669"/>
    <property type="project" value="InterPro"/>
</dbReference>
<evidence type="ECO:0000256" key="6">
    <source>
        <dbReference type="PIRSR" id="PIRSR608264-1"/>
    </source>
</evidence>
<comment type="function">
    <text evidence="7">Catalyzes xyloglucan endohydrolysis (XEH) and/or endotransglycosylation (XET). Cleaves and religates xyloglucan polymers, an essential constituent of the primary cell wall, and thereby participates in cell wall construction of growing tissues.</text>
</comment>
<reference evidence="9" key="1">
    <citation type="submission" date="2023-03" db="EMBL/GenBank/DDBJ databases">
        <authorList>
            <person name="Julca I."/>
        </authorList>
    </citation>
    <scope>NUCLEOTIDE SEQUENCE</scope>
</reference>
<evidence type="ECO:0000256" key="5">
    <source>
        <dbReference type="PIRSR" id="PIRSR005604-1"/>
    </source>
</evidence>
<keyword evidence="7" id="KW-0961">Cell wall biogenesis/degradation</keyword>
<dbReference type="PIRSF" id="PIRSF005604">
    <property type="entry name" value="XET"/>
    <property type="match status" value="1"/>
</dbReference>
<keyword evidence="7" id="KW-0134">Cell wall</keyword>
<keyword evidence="4 7" id="KW-0326">Glycosidase</keyword>
<dbReference type="InterPro" id="IPR008264">
    <property type="entry name" value="Beta_glucanase"/>
</dbReference>
<dbReference type="PROSITE" id="PS51762">
    <property type="entry name" value="GH16_2"/>
    <property type="match status" value="1"/>
</dbReference>
<comment type="PTM">
    <text evidence="7">Contains at least one intrachain disulfide bond essential for its enzymatic activity.</text>
</comment>
<dbReference type="GO" id="GO:0004553">
    <property type="term" value="F:hydrolase activity, hydrolyzing O-glycosyl compounds"/>
    <property type="evidence" value="ECO:0007669"/>
    <property type="project" value="InterPro"/>
</dbReference>
<dbReference type="PANTHER" id="PTHR31062">
    <property type="entry name" value="XYLOGLUCAN ENDOTRANSGLUCOSYLASE/HYDROLASE PROTEIN 8-RELATED"/>
    <property type="match status" value="1"/>
</dbReference>
<keyword evidence="7" id="KW-0732">Signal</keyword>
<gene>
    <name evidence="9" type="ORF">OLC1_LOCUS15740</name>
</gene>
<evidence type="ECO:0000313" key="9">
    <source>
        <dbReference type="EMBL" id="CAI9107423.1"/>
    </source>
</evidence>
<keyword evidence="7" id="KW-0964">Secreted</keyword>
<comment type="subcellular location">
    <subcellularLocation>
        <location evidence="7">Secreted</location>
        <location evidence="7">Cell wall</location>
    </subcellularLocation>
    <subcellularLocation>
        <location evidence="7">Secreted</location>
        <location evidence="7">Extracellular space</location>
        <location evidence="7">Apoplast</location>
    </subcellularLocation>
</comment>
<dbReference type="AlphaFoldDB" id="A0AAV1DIA4"/>
<evidence type="ECO:0000256" key="3">
    <source>
        <dbReference type="ARBA" id="ARBA00023157"/>
    </source>
</evidence>
<sequence length="276" mass="31876">MASILFHIIFFCLILRTTTASGSSFNQNYEPYFGLDHFKLIQGGQDEAQLTLDQNGGAGFRSKAEYQSGRFHIRMKIPRQKTRGIIPNFYLISREESGIHTELDFEFLGTTGDLQTNMFANDLGGREQHFHLWFDPSEDFHSYSILWNQHQVVFLVDNIPITVYKNNSAMGAKFPSEPLHIEATIWNGTWVGNVDWSVSPFTTSYRNFEITGCQADNANPEKCASPEFKWNAEDQWDLTPQQKQKLENIRKKYMYYDYCNQPNAKSKYPECAVSRS</sequence>
<dbReference type="Pfam" id="PF00722">
    <property type="entry name" value="Glyco_hydro_16"/>
    <property type="match status" value="1"/>
</dbReference>
<dbReference type="GO" id="GO:0071555">
    <property type="term" value="P:cell wall organization"/>
    <property type="evidence" value="ECO:0007669"/>
    <property type="project" value="UniProtKB-KW"/>
</dbReference>
<keyword evidence="3" id="KW-1015">Disulfide bond</keyword>
<evidence type="ECO:0000256" key="2">
    <source>
        <dbReference type="ARBA" id="ARBA00022801"/>
    </source>
</evidence>
<evidence type="ECO:0000256" key="4">
    <source>
        <dbReference type="ARBA" id="ARBA00023295"/>
    </source>
</evidence>
<dbReference type="PRINTS" id="PR00737">
    <property type="entry name" value="GLHYDRLASE16"/>
</dbReference>
<dbReference type="InterPro" id="IPR013320">
    <property type="entry name" value="ConA-like_dom_sf"/>
</dbReference>
<feature type="signal peptide" evidence="7">
    <location>
        <begin position="1"/>
        <end position="20"/>
    </location>
</feature>
<keyword evidence="2 7" id="KW-0378">Hydrolase</keyword>
<feature type="active site" description="Nucleophile" evidence="5">
    <location>
        <position position="102"/>
    </location>
</feature>
<dbReference type="InterPro" id="IPR016455">
    <property type="entry name" value="XTH"/>
</dbReference>
<name>A0AAV1DIA4_OLDCO</name>
<feature type="active site" description="Proton donor" evidence="6">
    <location>
        <position position="106"/>
    </location>
</feature>
<dbReference type="SUPFAM" id="SSF49899">
    <property type="entry name" value="Concanavalin A-like lectins/glucanases"/>
    <property type="match status" value="1"/>
</dbReference>
<organism evidence="9 10">
    <name type="scientific">Oldenlandia corymbosa var. corymbosa</name>
    <dbReference type="NCBI Taxonomy" id="529605"/>
    <lineage>
        <taxon>Eukaryota</taxon>
        <taxon>Viridiplantae</taxon>
        <taxon>Streptophyta</taxon>
        <taxon>Embryophyta</taxon>
        <taxon>Tracheophyta</taxon>
        <taxon>Spermatophyta</taxon>
        <taxon>Magnoliopsida</taxon>
        <taxon>eudicotyledons</taxon>
        <taxon>Gunneridae</taxon>
        <taxon>Pentapetalae</taxon>
        <taxon>asterids</taxon>
        <taxon>lamiids</taxon>
        <taxon>Gentianales</taxon>
        <taxon>Rubiaceae</taxon>
        <taxon>Rubioideae</taxon>
        <taxon>Spermacoceae</taxon>
        <taxon>Hedyotis-Oldenlandia complex</taxon>
        <taxon>Oldenlandia</taxon>
    </lineage>
</organism>
<keyword evidence="7" id="KW-0052">Apoplast</keyword>
<dbReference type="InterPro" id="IPR000757">
    <property type="entry name" value="Beta-glucanase-like"/>
</dbReference>
<dbReference type="GO" id="GO:0048046">
    <property type="term" value="C:apoplast"/>
    <property type="evidence" value="ECO:0007669"/>
    <property type="project" value="UniProtKB-SubCell"/>
</dbReference>
<dbReference type="InterPro" id="IPR044791">
    <property type="entry name" value="Beta-glucanase/XTH"/>
</dbReference>
<feature type="chain" id="PRO_5043106289" description="Xyloglucan endotransglucosylase/hydrolase" evidence="7">
    <location>
        <begin position="21"/>
        <end position="276"/>
    </location>
</feature>
<proteinExistence type="inferred from homology"/>
<comment type="similarity">
    <text evidence="7">Belongs to the glycosyl hydrolase 16 family.</text>
</comment>
<feature type="active site" description="Nucleophile" evidence="5">
    <location>
        <position position="106"/>
    </location>
</feature>
<accession>A0AAV1DIA4</accession>
<dbReference type="EC" id="2.4.1.207" evidence="7"/>
<keyword evidence="1 7" id="KW-0808">Transferase</keyword>
<evidence type="ECO:0000313" key="10">
    <source>
        <dbReference type="Proteomes" id="UP001161247"/>
    </source>
</evidence>
<dbReference type="Gene3D" id="2.60.120.200">
    <property type="match status" value="1"/>
</dbReference>
<feature type="domain" description="GH16" evidence="8">
    <location>
        <begin position="23"/>
        <end position="205"/>
    </location>
</feature>
<protein>
    <recommendedName>
        <fullName evidence="7">Xyloglucan endotransglucosylase/hydrolase</fullName>
        <ecNumber evidence="7">2.4.1.207</ecNumber>
    </recommendedName>
</protein>